<dbReference type="InterPro" id="IPR015943">
    <property type="entry name" value="WD40/YVTN_repeat-like_dom_sf"/>
</dbReference>
<sequence>MKRTHVRGALVALLAAAGLVAAQTEAFADPGFTAHPGAVATASVTNWIPSTAGLRRLIPVGTCADALGGYDNGYRTVPVYWAGGPDCTSLALSPKPPVPTNDNGSHPDYFTLRDGVVLEDGSVLGVGSHRLTGDGYFTEGFLDRRSANAVVSPPTTFPAPDGQHEDFNAVVRAGQTLVIAGDRSVSGTQHSAVWTSTDNGTTLTQVALPTDTAAASITGLAVDGTTIVAAGSTGVFWYSTDSGQSWQQSTMDETVTVSRVVAVARTAAGWLAIGTGSAPAVLTSTDGTRWAAADASAFGTAQLSALTTDSAGNPVVAGSSGSCGTAWTGDGAGGWVAADLGCTDVPLAATRLSDGRILLAGNHDLWSR</sequence>
<feature type="chain" id="PRO_5046343483" evidence="1">
    <location>
        <begin position="29"/>
        <end position="368"/>
    </location>
</feature>
<name>A0ABR6BWE7_9PSEU</name>
<organism evidence="2 3">
    <name type="scientific">Kutzneria viridogrisea</name>
    <dbReference type="NCBI Taxonomy" id="47990"/>
    <lineage>
        <taxon>Bacteria</taxon>
        <taxon>Bacillati</taxon>
        <taxon>Actinomycetota</taxon>
        <taxon>Actinomycetes</taxon>
        <taxon>Pseudonocardiales</taxon>
        <taxon>Pseudonocardiaceae</taxon>
        <taxon>Kutzneria</taxon>
    </lineage>
</organism>
<evidence type="ECO:0000313" key="2">
    <source>
        <dbReference type="EMBL" id="MBA8931229.1"/>
    </source>
</evidence>
<dbReference type="SUPFAM" id="SSF110296">
    <property type="entry name" value="Oligoxyloglucan reducing end-specific cellobiohydrolase"/>
    <property type="match status" value="1"/>
</dbReference>
<evidence type="ECO:0000256" key="1">
    <source>
        <dbReference type="SAM" id="SignalP"/>
    </source>
</evidence>
<keyword evidence="1" id="KW-0732">Signal</keyword>
<dbReference type="RefSeq" id="WP_148309322.1">
    <property type="nucleotide sequence ID" value="NZ_BAAABQ010000015.1"/>
</dbReference>
<protein>
    <submittedName>
        <fullName evidence="2">Uncharacterized protein</fullName>
    </submittedName>
</protein>
<reference evidence="2 3" key="1">
    <citation type="submission" date="2020-08" db="EMBL/GenBank/DDBJ databases">
        <title>Genomic Encyclopedia of Archaeal and Bacterial Type Strains, Phase II (KMG-II): from individual species to whole genera.</title>
        <authorList>
            <person name="Goeker M."/>
        </authorList>
    </citation>
    <scope>NUCLEOTIDE SEQUENCE [LARGE SCALE GENOMIC DNA]</scope>
    <source>
        <strain evidence="2 3">DSM 43850</strain>
    </source>
</reference>
<comment type="caution">
    <text evidence="2">The sequence shown here is derived from an EMBL/GenBank/DDBJ whole genome shotgun (WGS) entry which is preliminary data.</text>
</comment>
<keyword evidence="3" id="KW-1185">Reference proteome</keyword>
<evidence type="ECO:0000313" key="3">
    <source>
        <dbReference type="Proteomes" id="UP000517916"/>
    </source>
</evidence>
<dbReference type="EMBL" id="JACJID010000008">
    <property type="protein sequence ID" value="MBA8931229.1"/>
    <property type="molecule type" value="Genomic_DNA"/>
</dbReference>
<feature type="signal peptide" evidence="1">
    <location>
        <begin position="1"/>
        <end position="28"/>
    </location>
</feature>
<proteinExistence type="predicted"/>
<accession>A0ABR6BWE7</accession>
<dbReference type="Proteomes" id="UP000517916">
    <property type="component" value="Unassembled WGS sequence"/>
</dbReference>
<dbReference type="Gene3D" id="2.130.10.10">
    <property type="entry name" value="YVTN repeat-like/Quinoprotein amine dehydrogenase"/>
    <property type="match status" value="1"/>
</dbReference>
<gene>
    <name evidence="2" type="ORF">BC739_008476</name>
</gene>